<dbReference type="OrthoDB" id="19658at2759"/>
<protein>
    <submittedName>
        <fullName evidence="2">Uncharacterized protein</fullName>
    </submittedName>
</protein>
<dbReference type="AlphaFoldDB" id="F4PH45"/>
<dbReference type="EMBL" id="GL883006">
    <property type="protein sequence ID" value="EGG25029.1"/>
    <property type="molecule type" value="Genomic_DNA"/>
</dbReference>
<proteinExistence type="predicted"/>
<feature type="region of interest" description="Disordered" evidence="1">
    <location>
        <begin position="157"/>
        <end position="208"/>
    </location>
</feature>
<dbReference type="OMA" id="THMNHEP"/>
<evidence type="ECO:0000256" key="1">
    <source>
        <dbReference type="SAM" id="MobiDB-lite"/>
    </source>
</evidence>
<gene>
    <name evidence="2" type="ORF">DFA_03275</name>
</gene>
<evidence type="ECO:0000313" key="3">
    <source>
        <dbReference type="Proteomes" id="UP000007797"/>
    </source>
</evidence>
<dbReference type="GeneID" id="14877485"/>
<accession>F4PH45</accession>
<reference evidence="3" key="1">
    <citation type="journal article" date="2011" name="Genome Res.">
        <title>Phylogeny-wide analysis of social amoeba genomes highlights ancient origins for complex intercellular communication.</title>
        <authorList>
            <person name="Heidel A.J."/>
            <person name="Lawal H.M."/>
            <person name="Felder M."/>
            <person name="Schilde C."/>
            <person name="Helps N.R."/>
            <person name="Tunggal B."/>
            <person name="Rivero F."/>
            <person name="John U."/>
            <person name="Schleicher M."/>
            <person name="Eichinger L."/>
            <person name="Platzer M."/>
            <person name="Noegel A.A."/>
            <person name="Schaap P."/>
            <person name="Gloeckner G."/>
        </authorList>
    </citation>
    <scope>NUCLEOTIDE SEQUENCE [LARGE SCALE GENOMIC DNA]</scope>
    <source>
        <strain evidence="3">SH3</strain>
    </source>
</reference>
<dbReference type="Proteomes" id="UP000007797">
    <property type="component" value="Unassembled WGS sequence"/>
</dbReference>
<organism evidence="2 3">
    <name type="scientific">Cavenderia fasciculata</name>
    <name type="common">Slime mold</name>
    <name type="synonym">Dictyostelium fasciculatum</name>
    <dbReference type="NCBI Taxonomy" id="261658"/>
    <lineage>
        <taxon>Eukaryota</taxon>
        <taxon>Amoebozoa</taxon>
        <taxon>Evosea</taxon>
        <taxon>Eumycetozoa</taxon>
        <taxon>Dictyostelia</taxon>
        <taxon>Acytosteliales</taxon>
        <taxon>Cavenderiaceae</taxon>
        <taxon>Cavenderia</taxon>
    </lineage>
</organism>
<dbReference type="RefSeq" id="XP_004362880.1">
    <property type="nucleotide sequence ID" value="XM_004362823.1"/>
</dbReference>
<dbReference type="KEGG" id="dfa:DFA_03275"/>
<evidence type="ECO:0000313" key="2">
    <source>
        <dbReference type="EMBL" id="EGG25029.1"/>
    </source>
</evidence>
<name>F4PH45_CACFS</name>
<feature type="compositionally biased region" description="Low complexity" evidence="1">
    <location>
        <begin position="175"/>
        <end position="196"/>
    </location>
</feature>
<sequence>MIGGVGGVNIANERNLEMEQIYFSTVIPKKHRATMVMKNESYKNADYMDMVAWLRKELKIEGKERIKNDLKSFLRSIPVGDYVKFTVSLEHDQSVISAMGSGMLGFVSEHVLDAFDTLDFNGIEIWKQTHMNHEPSTEELMKKFHLDHLHHVKIEHQVPSHPKHYHGTTIRDPIPKSSSTKKTGRTSSPSPSSKGKLVLSPQILGTKA</sequence>
<keyword evidence="3" id="KW-1185">Reference proteome</keyword>